<keyword evidence="3" id="KW-1185">Reference proteome</keyword>
<keyword evidence="1" id="KW-0472">Membrane</keyword>
<evidence type="ECO:0008006" key="4">
    <source>
        <dbReference type="Google" id="ProtNLM"/>
    </source>
</evidence>
<dbReference type="Proteomes" id="UP000324705">
    <property type="component" value="Chromosome 5A"/>
</dbReference>
<evidence type="ECO:0000256" key="1">
    <source>
        <dbReference type="SAM" id="Phobius"/>
    </source>
</evidence>
<organism evidence="2 3">
    <name type="scientific">Triticum turgidum subsp. durum</name>
    <name type="common">Durum wheat</name>
    <name type="synonym">Triticum durum</name>
    <dbReference type="NCBI Taxonomy" id="4567"/>
    <lineage>
        <taxon>Eukaryota</taxon>
        <taxon>Viridiplantae</taxon>
        <taxon>Streptophyta</taxon>
        <taxon>Embryophyta</taxon>
        <taxon>Tracheophyta</taxon>
        <taxon>Spermatophyta</taxon>
        <taxon>Magnoliopsida</taxon>
        <taxon>Liliopsida</taxon>
        <taxon>Poales</taxon>
        <taxon>Poaceae</taxon>
        <taxon>BOP clade</taxon>
        <taxon>Pooideae</taxon>
        <taxon>Triticodae</taxon>
        <taxon>Triticeae</taxon>
        <taxon>Triticinae</taxon>
        <taxon>Triticum</taxon>
    </lineage>
</organism>
<dbReference type="PANTHER" id="PTHR47555">
    <property type="entry name" value="N-ACETYLGLUCOSAMINYL TRANSFERASE COMPONENT FAMILY PROTEIN / GPI1 FAMILY PROTEIN"/>
    <property type="match status" value="1"/>
</dbReference>
<dbReference type="PANTHER" id="PTHR47555:SF2">
    <property type="entry name" value="N-ACETYLGLUCOSAMINYL TRANSFERASE COMPONENT FAMILY PROTEIN _ GPI1 FAMILY PROTEIN"/>
    <property type="match status" value="1"/>
</dbReference>
<evidence type="ECO:0000313" key="3">
    <source>
        <dbReference type="Proteomes" id="UP000324705"/>
    </source>
</evidence>
<feature type="transmembrane region" description="Helical" evidence="1">
    <location>
        <begin position="294"/>
        <end position="314"/>
    </location>
</feature>
<proteinExistence type="predicted"/>
<feature type="transmembrane region" description="Helical" evidence="1">
    <location>
        <begin position="440"/>
        <end position="462"/>
    </location>
</feature>
<dbReference type="EMBL" id="LT934119">
    <property type="protein sequence ID" value="VAI22571.1"/>
    <property type="molecule type" value="Genomic_DNA"/>
</dbReference>
<dbReference type="AlphaFoldDB" id="A0A9R0TYP3"/>
<dbReference type="Pfam" id="PF05024">
    <property type="entry name" value="Gpi1"/>
    <property type="match status" value="1"/>
</dbReference>
<dbReference type="Gramene" id="TRITD5Av1G210330.5">
    <property type="protein sequence ID" value="TRITD5Av1G210330.5"/>
    <property type="gene ID" value="TRITD5Av1G210330"/>
</dbReference>
<keyword evidence="1" id="KW-1133">Transmembrane helix</keyword>
<dbReference type="GO" id="GO:0016020">
    <property type="term" value="C:membrane"/>
    <property type="evidence" value="ECO:0007669"/>
    <property type="project" value="InterPro"/>
</dbReference>
<evidence type="ECO:0000313" key="2">
    <source>
        <dbReference type="EMBL" id="VAI22571.1"/>
    </source>
</evidence>
<name>A0A9R0TYP3_TRITD</name>
<accession>A0A9R0TYP3</accession>
<feature type="transmembrane region" description="Helical" evidence="1">
    <location>
        <begin position="379"/>
        <end position="401"/>
    </location>
</feature>
<keyword evidence="1" id="KW-0812">Transmembrane</keyword>
<protein>
    <recommendedName>
        <fullName evidence="4">Phosphatidylinositol N-acetylglucosaminyltransferase subunit Q</fullName>
    </recommendedName>
</protein>
<gene>
    <name evidence="2" type="ORF">TRITD_5Av1G210330</name>
</gene>
<feature type="transmembrane region" description="Helical" evidence="1">
    <location>
        <begin position="468"/>
        <end position="493"/>
    </location>
</feature>
<sequence length="656" mass="74249">MDRCRIWWPRQQHQSELESVSTRYLLFGWLFPHAGSVDIVVAAFVSQGEILQSFPNLDTFQTAVFSSNKRMPTVLQESAAFTILGDCVVHLPRDFEGCCVKQKYQPLRSQVVQTQHSDTKQDCSIAFNGPLGIEDQDQSESNGKWECDCSVLDGFLDTYKKSVVKGGDWVHFCCKPDKSLKCNLNQIPVLHHLYLDDQKAEINHCHVILYDIPVAGRNHFSLGEDAPYRMKSPFKKPNWINNLQKRRPFLDLDPIVLALNCSNSARLSVAWKTTNNSSAAHFLFATVFDALVQVVQHFTGIILASVSTIIYIFIQLFRKCLSHVSEHFILQKVFRHSWKNMHLRCSQILYWPIFLQDTSLSSSVNVEYAHRAAIQKHALWSNIIMDLLMGFILGAALLLNMETICSWIFALLHYMTDAVLRSGCVWLMGVPAGFKLNTELAELLGMISLNAIQIYSTLWFMVGGFLRHIIQGLAFSGILLGFTVPVSIFIDIIQLATLHVTMLQWLISLIYSRQIQTVTSLWRLFSLSGERETDEPIHVHSVPLVSELNCNYNTLGQVIGPHYQKVFNGIALPFCNQLAHGILRGTRLLLISLFRFIPYYGIRDTIFFVISGYLQHCICRLHHCPGCILALENTGCFAVAQPSGGGIKSSPLMINY</sequence>
<dbReference type="InterPro" id="IPR007720">
    <property type="entry name" value="PigQ/GPI1"/>
</dbReference>
<dbReference type="GO" id="GO:0006506">
    <property type="term" value="P:GPI anchor biosynthetic process"/>
    <property type="evidence" value="ECO:0007669"/>
    <property type="project" value="InterPro"/>
</dbReference>
<reference evidence="2 3" key="1">
    <citation type="submission" date="2017-09" db="EMBL/GenBank/DDBJ databases">
        <authorList>
            <consortium name="International Durum Wheat Genome Sequencing Consortium (IDWGSC)"/>
            <person name="Milanesi L."/>
        </authorList>
    </citation>
    <scope>NUCLEOTIDE SEQUENCE [LARGE SCALE GENOMIC DNA]</scope>
    <source>
        <strain evidence="3">cv. Svevo</strain>
    </source>
</reference>